<reference evidence="5" key="2">
    <citation type="submission" date="2025-08" db="UniProtKB">
        <authorList>
            <consortium name="Ensembl"/>
        </authorList>
    </citation>
    <scope>IDENTIFICATION</scope>
</reference>
<keyword evidence="6" id="KW-1185">Reference proteome</keyword>
<evidence type="ECO:0000256" key="3">
    <source>
        <dbReference type="SAM" id="MobiDB-lite"/>
    </source>
</evidence>
<dbReference type="GO" id="GO:0014069">
    <property type="term" value="C:postsynaptic density"/>
    <property type="evidence" value="ECO:0007669"/>
    <property type="project" value="TreeGrafter"/>
</dbReference>
<proteinExistence type="predicted"/>
<dbReference type="AlphaFoldDB" id="H2ZGN9"/>
<evidence type="ECO:0000259" key="4">
    <source>
        <dbReference type="PROSITE" id="PS50105"/>
    </source>
</evidence>
<feature type="compositionally biased region" description="Basic residues" evidence="3">
    <location>
        <begin position="168"/>
        <end position="182"/>
    </location>
</feature>
<dbReference type="InterPro" id="IPR013761">
    <property type="entry name" value="SAM/pointed_sf"/>
</dbReference>
<reference evidence="5" key="3">
    <citation type="submission" date="2025-09" db="UniProtKB">
        <authorList>
            <consortium name="Ensembl"/>
        </authorList>
    </citation>
    <scope>IDENTIFICATION</scope>
</reference>
<evidence type="ECO:0000256" key="1">
    <source>
        <dbReference type="ARBA" id="ARBA00022553"/>
    </source>
</evidence>
<dbReference type="PANTHER" id="PTHR16154:SF6">
    <property type="entry name" value="SPINOPHILIN, ISOFORM J"/>
    <property type="match status" value="1"/>
</dbReference>
<evidence type="ECO:0000256" key="2">
    <source>
        <dbReference type="ARBA" id="ARBA00023054"/>
    </source>
</evidence>
<reference evidence="6" key="1">
    <citation type="submission" date="2003-08" db="EMBL/GenBank/DDBJ databases">
        <authorList>
            <person name="Birren B."/>
            <person name="Nusbaum C."/>
            <person name="Abebe A."/>
            <person name="Abouelleil A."/>
            <person name="Adekoya E."/>
            <person name="Ait-zahra M."/>
            <person name="Allen N."/>
            <person name="Allen T."/>
            <person name="An P."/>
            <person name="Anderson M."/>
            <person name="Anderson S."/>
            <person name="Arachchi H."/>
            <person name="Armbruster J."/>
            <person name="Bachantsang P."/>
            <person name="Baldwin J."/>
            <person name="Barry A."/>
            <person name="Bayul T."/>
            <person name="Blitshsteyn B."/>
            <person name="Bloom T."/>
            <person name="Blye J."/>
            <person name="Boguslavskiy L."/>
            <person name="Borowsky M."/>
            <person name="Boukhgalter B."/>
            <person name="Brunache A."/>
            <person name="Butler J."/>
            <person name="Calixte N."/>
            <person name="Calvo S."/>
            <person name="Camarata J."/>
            <person name="Campo K."/>
            <person name="Chang J."/>
            <person name="Cheshatsang Y."/>
            <person name="Citroen M."/>
            <person name="Collymore A."/>
            <person name="Considine T."/>
            <person name="Cook A."/>
            <person name="Cooke P."/>
            <person name="Corum B."/>
            <person name="Cuomo C."/>
            <person name="David R."/>
            <person name="Dawoe T."/>
            <person name="Degray S."/>
            <person name="Dodge S."/>
            <person name="Dooley K."/>
            <person name="Dorje P."/>
            <person name="Dorjee K."/>
            <person name="Dorris L."/>
            <person name="Duffey N."/>
            <person name="Dupes A."/>
            <person name="Elkins T."/>
            <person name="Engels R."/>
            <person name="Erickson J."/>
            <person name="Farina A."/>
            <person name="Faro S."/>
            <person name="Ferreira P."/>
            <person name="Fischer H."/>
            <person name="Fitzgerald M."/>
            <person name="Foley K."/>
            <person name="Gage D."/>
            <person name="Galagan J."/>
            <person name="Gearin G."/>
            <person name="Gnerre S."/>
            <person name="Gnirke A."/>
            <person name="Goyette A."/>
            <person name="Graham J."/>
            <person name="Grandbois E."/>
            <person name="Gyaltsen K."/>
            <person name="Hafez N."/>
            <person name="Hagopian D."/>
            <person name="Hagos B."/>
            <person name="Hall J."/>
            <person name="Hatcher B."/>
            <person name="Heller A."/>
            <person name="Higgins H."/>
            <person name="Honan T."/>
            <person name="Horn A."/>
            <person name="Houde N."/>
            <person name="Hughes L."/>
            <person name="Hulme W."/>
            <person name="Husby E."/>
            <person name="Iliev I."/>
            <person name="Jaffe D."/>
            <person name="Jones C."/>
            <person name="Kamal M."/>
            <person name="Kamat A."/>
            <person name="Kamvysselis M."/>
            <person name="Karlsson E."/>
            <person name="Kells C."/>
            <person name="Kieu A."/>
            <person name="Kisner P."/>
            <person name="Kodira C."/>
            <person name="Kulbokas E."/>
            <person name="Labutti K."/>
            <person name="Lama D."/>
            <person name="Landers T."/>
            <person name="Leger J."/>
            <person name="Levine S."/>
            <person name="Lewis D."/>
            <person name="Lewis T."/>
            <person name="Lindblad-toh K."/>
            <person name="Liu X."/>
            <person name="Lokyitsang T."/>
            <person name="Lokyitsang Y."/>
            <person name="Lucien O."/>
            <person name="Lui A."/>
            <person name="Ma L.J."/>
            <person name="Mabbitt R."/>
            <person name="Macdonald J."/>
            <person name="Maclean C."/>
            <person name="Major J."/>
            <person name="Manning J."/>
            <person name="Marabella R."/>
            <person name="Maru K."/>
            <person name="Matthews C."/>
            <person name="Mauceli E."/>
            <person name="Mccarthy M."/>
            <person name="Mcdonough S."/>
            <person name="Mcghee T."/>
            <person name="Meldrim J."/>
            <person name="Meneus L."/>
            <person name="Mesirov J."/>
            <person name="Mihalev A."/>
            <person name="Mihova T."/>
            <person name="Mikkelsen T."/>
            <person name="Mlenga V."/>
            <person name="Moru K."/>
            <person name="Mozes J."/>
            <person name="Mulrain L."/>
            <person name="Munson G."/>
            <person name="Naylor J."/>
            <person name="Newes C."/>
            <person name="Nguyen C."/>
            <person name="Nguyen N."/>
            <person name="Nguyen T."/>
            <person name="Nicol R."/>
            <person name="Nielsen C."/>
            <person name="Nizzari M."/>
            <person name="Norbu C."/>
            <person name="Norbu N."/>
            <person name="O'donnell P."/>
            <person name="Okoawo O."/>
            <person name="O'leary S."/>
            <person name="Omotosho B."/>
            <person name="O'neill K."/>
            <person name="Osman S."/>
            <person name="Parker S."/>
            <person name="Perrin D."/>
            <person name="Phunkhang P."/>
            <person name="Piqani B."/>
            <person name="Purcell S."/>
            <person name="Rachupka T."/>
            <person name="Ramasamy U."/>
            <person name="Rameau R."/>
            <person name="Ray V."/>
            <person name="Raymond C."/>
            <person name="Retta R."/>
            <person name="Richardson S."/>
            <person name="Rise C."/>
            <person name="Rodriguez J."/>
            <person name="Rogers J."/>
            <person name="Rogov P."/>
            <person name="Rutman M."/>
            <person name="Schupbach R."/>
            <person name="Seaman C."/>
            <person name="Settipalli S."/>
            <person name="Sharpe T."/>
            <person name="Sheridan J."/>
            <person name="Sherpa N."/>
            <person name="Shi J."/>
            <person name="Smirnov S."/>
            <person name="Smith C."/>
            <person name="Sougnez C."/>
            <person name="Spencer B."/>
            <person name="Stalker J."/>
            <person name="Stange-thomann N."/>
            <person name="Stavropoulos S."/>
            <person name="Stetson K."/>
            <person name="Stone C."/>
            <person name="Stone S."/>
            <person name="Stubbs M."/>
            <person name="Talamas J."/>
            <person name="Tchuinga P."/>
            <person name="Tenzing P."/>
            <person name="Tesfaye S."/>
            <person name="Theodore J."/>
            <person name="Thoulutsang Y."/>
            <person name="Topham K."/>
            <person name="Towey S."/>
            <person name="Tsamla T."/>
            <person name="Tsomo N."/>
            <person name="Vallee D."/>
            <person name="Vassiliev H."/>
            <person name="Venkataraman V."/>
            <person name="Vinson J."/>
            <person name="Vo A."/>
            <person name="Wade C."/>
            <person name="Wang S."/>
            <person name="Wangchuk T."/>
            <person name="Wangdi T."/>
            <person name="Whittaker C."/>
            <person name="Wilkinson J."/>
            <person name="Wu Y."/>
            <person name="Wyman D."/>
            <person name="Yadav S."/>
            <person name="Yang S."/>
            <person name="Yang X."/>
            <person name="Yeager S."/>
            <person name="Yee E."/>
            <person name="Young G."/>
            <person name="Zainoun J."/>
            <person name="Zembeck L."/>
            <person name="Zimmer A."/>
            <person name="Zody M."/>
            <person name="Lander E."/>
        </authorList>
    </citation>
    <scope>NUCLEOTIDE SEQUENCE [LARGE SCALE GENOMIC DNA]</scope>
</reference>
<name>H2ZGN9_CIOSA</name>
<keyword evidence="1" id="KW-0597">Phosphoprotein</keyword>
<dbReference type="Pfam" id="PF00536">
    <property type="entry name" value="SAM_1"/>
    <property type="match status" value="1"/>
</dbReference>
<feature type="compositionally biased region" description="Basic and acidic residues" evidence="3">
    <location>
        <begin position="69"/>
        <end position="79"/>
    </location>
</feature>
<dbReference type="GO" id="GO:0019722">
    <property type="term" value="P:calcium-mediated signaling"/>
    <property type="evidence" value="ECO:0007669"/>
    <property type="project" value="TreeGrafter"/>
</dbReference>
<dbReference type="GO" id="GO:0051015">
    <property type="term" value="F:actin filament binding"/>
    <property type="evidence" value="ECO:0007669"/>
    <property type="project" value="TreeGrafter"/>
</dbReference>
<dbReference type="Proteomes" id="UP000007875">
    <property type="component" value="Unassembled WGS sequence"/>
</dbReference>
<dbReference type="Gene3D" id="1.10.150.50">
    <property type="entry name" value="Transcription Factor, Ets-1"/>
    <property type="match status" value="1"/>
</dbReference>
<accession>H2ZGN9</accession>
<dbReference type="GO" id="GO:0015629">
    <property type="term" value="C:actin cytoskeleton"/>
    <property type="evidence" value="ECO:0007669"/>
    <property type="project" value="TreeGrafter"/>
</dbReference>
<dbReference type="PANTHER" id="PTHR16154">
    <property type="entry name" value="NEURABIN"/>
    <property type="match status" value="1"/>
</dbReference>
<dbReference type="GO" id="GO:0007015">
    <property type="term" value="P:actin filament organization"/>
    <property type="evidence" value="ECO:0007669"/>
    <property type="project" value="TreeGrafter"/>
</dbReference>
<feature type="compositionally biased region" description="Polar residues" evidence="3">
    <location>
        <begin position="58"/>
        <end position="68"/>
    </location>
</feature>
<dbReference type="InterPro" id="IPR001660">
    <property type="entry name" value="SAM"/>
</dbReference>
<dbReference type="SMART" id="SM00454">
    <property type="entry name" value="SAM"/>
    <property type="match status" value="1"/>
</dbReference>
<feature type="region of interest" description="Disordered" evidence="3">
    <location>
        <begin position="1"/>
        <end position="82"/>
    </location>
</feature>
<keyword evidence="2" id="KW-0175">Coiled coil</keyword>
<organism evidence="5 6">
    <name type="scientific">Ciona savignyi</name>
    <name type="common">Pacific transparent sea squirt</name>
    <dbReference type="NCBI Taxonomy" id="51511"/>
    <lineage>
        <taxon>Eukaryota</taxon>
        <taxon>Metazoa</taxon>
        <taxon>Chordata</taxon>
        <taxon>Tunicata</taxon>
        <taxon>Ascidiacea</taxon>
        <taxon>Phlebobranchia</taxon>
        <taxon>Cionidae</taxon>
        <taxon>Ciona</taxon>
    </lineage>
</organism>
<protein>
    <recommendedName>
        <fullName evidence="4">SAM domain-containing protein</fullName>
    </recommendedName>
</protein>
<dbReference type="GO" id="GO:0005737">
    <property type="term" value="C:cytoplasm"/>
    <property type="evidence" value="ECO:0007669"/>
    <property type="project" value="TreeGrafter"/>
</dbReference>
<feature type="domain" description="SAM" evidence="4">
    <location>
        <begin position="92"/>
        <end position="155"/>
    </location>
</feature>
<dbReference type="SUPFAM" id="SSF47769">
    <property type="entry name" value="SAM/Pointed domain"/>
    <property type="match status" value="1"/>
</dbReference>
<dbReference type="InterPro" id="IPR043446">
    <property type="entry name" value="Neurabin-like"/>
</dbReference>
<dbReference type="Ensembl" id="ENSCSAVT00000016937.1">
    <property type="protein sequence ID" value="ENSCSAVP00000016755.1"/>
    <property type="gene ID" value="ENSCSAVG00000009853.1"/>
</dbReference>
<evidence type="ECO:0000313" key="5">
    <source>
        <dbReference type="Ensembl" id="ENSCSAVP00000016755.1"/>
    </source>
</evidence>
<evidence type="ECO:0000313" key="6">
    <source>
        <dbReference type="Proteomes" id="UP000007875"/>
    </source>
</evidence>
<dbReference type="PROSITE" id="PS50105">
    <property type="entry name" value="SAM_DOMAIN"/>
    <property type="match status" value="1"/>
</dbReference>
<dbReference type="GO" id="GO:0031175">
    <property type="term" value="P:neuron projection development"/>
    <property type="evidence" value="ECO:0007669"/>
    <property type="project" value="TreeGrafter"/>
</dbReference>
<dbReference type="HOGENOM" id="CLU_127171_0_0_1"/>
<feature type="region of interest" description="Disordered" evidence="3">
    <location>
        <begin position="161"/>
        <end position="182"/>
    </location>
</feature>
<sequence length="182" mass="19982">MSPLPQSSPMGDVPSPSTSPSSKVRMRRIVNVDDNNVAMGNSDGDKKTRAHGGARPQSAASTISGVSSHSDEGSVEKRGQTQGELYLSTPSWSVDDVVAWMSGCGLTLHVATFNQHKIDGAKLMAIDNDRLKEMGIVDKSEKNLLKRKVKELKTRYEKERKLADKLNKKQKKGFRTGKKPLF</sequence>
<dbReference type="GO" id="GO:0030425">
    <property type="term" value="C:dendrite"/>
    <property type="evidence" value="ECO:0007669"/>
    <property type="project" value="TreeGrafter"/>
</dbReference>